<sequence length="79" mass="7981">MELGATAQHERMKLEAVKDAAAALARAVAVEPAARDVRDRAARAAVKAGVCPGVVAQAAGISPGRVTHITLAPRSSGLV</sequence>
<dbReference type="EMBL" id="OBQK01000001">
    <property type="protein sequence ID" value="SOC51153.1"/>
    <property type="molecule type" value="Genomic_DNA"/>
</dbReference>
<evidence type="ECO:0000313" key="1">
    <source>
        <dbReference type="EMBL" id="SOC51153.1"/>
    </source>
</evidence>
<reference evidence="2" key="1">
    <citation type="submission" date="2017-08" db="EMBL/GenBank/DDBJ databases">
        <authorList>
            <person name="Varghese N."/>
            <person name="Submissions S."/>
        </authorList>
    </citation>
    <scope>NUCLEOTIDE SEQUENCE [LARGE SCALE GENOMIC DNA]</scope>
    <source>
        <strain evidence="2">USBA17B2</strain>
    </source>
</reference>
<keyword evidence="2" id="KW-1185">Reference proteome</keyword>
<protein>
    <submittedName>
        <fullName evidence="1">Uncharacterized protein</fullName>
    </submittedName>
</protein>
<evidence type="ECO:0000313" key="2">
    <source>
        <dbReference type="Proteomes" id="UP000219688"/>
    </source>
</evidence>
<gene>
    <name evidence="1" type="ORF">SAMN05421879_10151</name>
</gene>
<dbReference type="RefSeq" id="WP_097186301.1">
    <property type="nucleotide sequence ID" value="NZ_OBQK01000001.1"/>
</dbReference>
<proteinExistence type="predicted"/>
<dbReference type="AlphaFoldDB" id="A0A285VAX6"/>
<name>A0A285VAX6_9MICO</name>
<dbReference type="Proteomes" id="UP000219688">
    <property type="component" value="Unassembled WGS sequence"/>
</dbReference>
<accession>A0A285VAX6</accession>
<organism evidence="1 2">
    <name type="scientific">Ornithinimicrobium cerasi</name>
    <dbReference type="NCBI Taxonomy" id="2248773"/>
    <lineage>
        <taxon>Bacteria</taxon>
        <taxon>Bacillati</taxon>
        <taxon>Actinomycetota</taxon>
        <taxon>Actinomycetes</taxon>
        <taxon>Micrococcales</taxon>
        <taxon>Ornithinimicrobiaceae</taxon>
        <taxon>Ornithinimicrobium</taxon>
    </lineage>
</organism>